<reference evidence="2 3" key="1">
    <citation type="journal article" date="1995" name="Virology">
        <title>Coat protein of the Ectocarpus siliculosus virus.</title>
        <authorList>
            <person name="Klein M."/>
            <person name="Lanka S.T."/>
            <person name="Knippers R."/>
            <person name="Muller D.G."/>
        </authorList>
    </citation>
    <scope>NUCLEOTIDE SEQUENCE [LARGE SCALE GENOMIC DNA]</scope>
    <source>
        <strain evidence="3">Isolate New Zealand/Kaikoura/1988</strain>
    </source>
</reference>
<gene>
    <name evidence="2" type="primary">ORF 148</name>
</gene>
<dbReference type="Proteomes" id="UP000000864">
    <property type="component" value="Segment"/>
</dbReference>
<dbReference type="EMBL" id="AF204951">
    <property type="protein sequence ID" value="AAK14563.1"/>
    <property type="molecule type" value="Genomic_DNA"/>
</dbReference>
<feature type="compositionally biased region" description="Basic and acidic residues" evidence="1">
    <location>
        <begin position="207"/>
        <end position="216"/>
    </location>
</feature>
<organismHost>
    <name type="scientific">Ectocarpus siliculosus</name>
    <name type="common">Brown alga</name>
    <name type="synonym">Conferva siliculosa</name>
    <dbReference type="NCBI Taxonomy" id="2880"/>
</organismHost>
<accession>Q8QND4</accession>
<evidence type="ECO:0000256" key="1">
    <source>
        <dbReference type="SAM" id="MobiDB-lite"/>
    </source>
</evidence>
<keyword evidence="3" id="KW-1185">Reference proteome</keyword>
<evidence type="ECO:0000313" key="3">
    <source>
        <dbReference type="Proteomes" id="UP000000864"/>
    </source>
</evidence>
<protein>
    <submittedName>
        <fullName evidence="2">EsV-1-148</fullName>
    </submittedName>
</protein>
<dbReference type="KEGG" id="vg:920653"/>
<evidence type="ECO:0000313" key="2">
    <source>
        <dbReference type="EMBL" id="AAK14563.1"/>
    </source>
</evidence>
<feature type="compositionally biased region" description="Basic and acidic residues" evidence="1">
    <location>
        <begin position="176"/>
        <end position="185"/>
    </location>
</feature>
<feature type="region of interest" description="Disordered" evidence="1">
    <location>
        <begin position="174"/>
        <end position="272"/>
    </location>
</feature>
<reference evidence="2 3" key="4">
    <citation type="journal article" date="2000" name="Virology">
        <title>The brown algal virus EsV-1 particle contains a putative hybrid histidine kinase.</title>
        <authorList>
            <person name="Delaroque N."/>
            <person name="Wolf S."/>
            <person name="Muller D.G."/>
            <person name="Knippers R."/>
        </authorList>
    </citation>
    <scope>NUCLEOTIDE SEQUENCE [LARGE SCALE GENOMIC DNA]</scope>
    <source>
        <strain evidence="3">Isolate New Zealand/Kaikoura/1988</strain>
    </source>
</reference>
<reference evidence="2 3" key="3">
    <citation type="journal article" date="2000" name="Virology">
        <title>Characterization and immunolocalization of major structural proteins in the brown algal virus EsV-1.</title>
        <authorList>
            <person name="Delaroque N."/>
            <person name="Wolf S."/>
            <person name="Muller D.G."/>
            <person name="Knippers R."/>
        </authorList>
    </citation>
    <scope>NUCLEOTIDE SEQUENCE [LARGE SCALE GENOMIC DNA]</scope>
    <source>
        <strain evidence="3">Isolate New Zealand/Kaikoura/1988</strain>
    </source>
</reference>
<organism evidence="2 3">
    <name type="scientific">Ectocarpus siliculosus virus 1 (isolate New Zealand/Kaikoura/1988)</name>
    <name type="common">EsV-1</name>
    <dbReference type="NCBI Taxonomy" id="654926"/>
    <lineage>
        <taxon>Viruses</taxon>
        <taxon>Varidnaviria</taxon>
        <taxon>Bamfordvirae</taxon>
        <taxon>Nucleocytoviricota</taxon>
        <taxon>Megaviricetes</taxon>
        <taxon>Algavirales</taxon>
        <taxon>Phycodnaviridae</taxon>
        <taxon>Phaeovirus</taxon>
        <taxon>Phaeovirus unasiliculosus</taxon>
        <taxon>Ectocarpus siliculosus virus 1</taxon>
    </lineage>
</organism>
<sequence length="611" mass="70498">MFILGPRVSMNRRLKKQQELRIASDDDALERECRHLNRTYHKECNTLKEEVARLRIRTEGVNDYVRHLLHLAATGATLPASDENIEMFEALITPLRECVRLRTKFFTKCILMRSVAYASGGHYVMTNDDVSHEHIRNELNKVYIAYRGVVRKLKKELLEARQVINLAKQAETEAIATEREAGGGREEEEEEDEDADADDDSDEEEEQKQNEHKKENDDEEEAQTQNEHKQGDGVSTSGDNVHRNAPKKKKQGKKGRGRKKNRGGQRVARKLADAEKLMGDTYNSLDDSIIKRIDTIVADVESIDPLFHGEVRYGHEDEKVVVTVAYDRMHFSIGEIERIIESSGLLTTVFTVFLQAAWATHNWQEELGLRKEDVISALEMLSEHKHLFELLCLPLHEAELYAYLLSSPTEEDTRTLSEIASMDPTVVSILFKQYESHRIGRVSCEIPFLLNKKSEVDMGIRLKPMLLKILKDFYLQLYEHRHKKKKNIGSYLARLVDVAKQNVFADPNCEEIKFYVSEYSRVAECILSDNSRMVVAFYRDHETDEGSLQNVTGLNMYSCIWHNLKCVFTTKNNVVTLQKNNERVNLLGSMARGRLMTILFHFKPRALYYRK</sequence>
<name>Q8QND4_ESV1K</name>
<proteinExistence type="predicted"/>
<feature type="compositionally biased region" description="Basic residues" evidence="1">
    <location>
        <begin position="244"/>
        <end position="269"/>
    </location>
</feature>
<reference evidence="2 3" key="2">
    <citation type="journal article" date="1998" name="Adv. Virus Res.">
        <title>Viruses in marine brown algae.</title>
        <authorList>
            <person name="Muller D.G."/>
            <person name="Kapp M."/>
            <person name="Knippers R."/>
        </authorList>
    </citation>
    <scope>NUCLEOTIDE SEQUENCE [LARGE SCALE GENOMIC DNA]</scope>
    <source>
        <strain evidence="3">Isolate New Zealand/Kaikoura/1988</strain>
    </source>
</reference>
<feature type="compositionally biased region" description="Acidic residues" evidence="1">
    <location>
        <begin position="186"/>
        <end position="206"/>
    </location>
</feature>